<dbReference type="PANTHER" id="PTHR24214">
    <property type="entry name" value="PDZ AND LIM DOMAIN PROTEIN ZASP"/>
    <property type="match status" value="1"/>
</dbReference>
<dbReference type="CDD" id="cd09360">
    <property type="entry name" value="LIM_ALP_like"/>
    <property type="match status" value="1"/>
</dbReference>
<feature type="domain" description="LIM zinc-binding" evidence="8">
    <location>
        <begin position="314"/>
        <end position="373"/>
    </location>
</feature>
<feature type="compositionally biased region" description="Polar residues" evidence="7">
    <location>
        <begin position="428"/>
        <end position="441"/>
    </location>
</feature>
<feature type="region of interest" description="Disordered" evidence="7">
    <location>
        <begin position="238"/>
        <end position="283"/>
    </location>
</feature>
<proteinExistence type="evidence at transcript level"/>
<dbReference type="Gene3D" id="2.10.110.10">
    <property type="entry name" value="Cysteine Rich Protein"/>
    <property type="match status" value="4"/>
</dbReference>
<dbReference type="SMART" id="SM00132">
    <property type="entry name" value="LIM"/>
    <property type="match status" value="4"/>
</dbReference>
<feature type="compositionally biased region" description="Polar residues" evidence="7">
    <location>
        <begin position="272"/>
        <end position="282"/>
    </location>
</feature>
<dbReference type="GO" id="GO:0051371">
    <property type="term" value="F:muscle alpha-actinin binding"/>
    <property type="evidence" value="ECO:0007669"/>
    <property type="project" value="TreeGrafter"/>
</dbReference>
<dbReference type="GO" id="GO:0001725">
    <property type="term" value="C:stress fiber"/>
    <property type="evidence" value="ECO:0007669"/>
    <property type="project" value="TreeGrafter"/>
</dbReference>
<dbReference type="GO" id="GO:0005912">
    <property type="term" value="C:adherens junction"/>
    <property type="evidence" value="ECO:0007669"/>
    <property type="project" value="TreeGrafter"/>
</dbReference>
<keyword evidence="4 6" id="KW-0862">Zinc</keyword>
<dbReference type="SUPFAM" id="SSF50156">
    <property type="entry name" value="PDZ domain-like"/>
    <property type="match status" value="1"/>
</dbReference>
<evidence type="ECO:0000259" key="9">
    <source>
        <dbReference type="PROSITE" id="PS50106"/>
    </source>
</evidence>
<dbReference type="InterPro" id="IPR050604">
    <property type="entry name" value="PDZ-LIM_domain"/>
</dbReference>
<evidence type="ECO:0000256" key="7">
    <source>
        <dbReference type="SAM" id="MobiDB-lite"/>
    </source>
</evidence>
<dbReference type="FunFam" id="2.30.42.10:FF:000055">
    <property type="entry name" value="PDZ and LIM domain protein 3"/>
    <property type="match status" value="1"/>
</dbReference>
<dbReference type="Pfam" id="PF00412">
    <property type="entry name" value="LIM"/>
    <property type="match status" value="4"/>
</dbReference>
<dbReference type="CDD" id="cd23068">
    <property type="entry name" value="PDZ_ZASP52-like"/>
    <property type="match status" value="1"/>
</dbReference>
<keyword evidence="5 6" id="KW-0440">LIM domain</keyword>
<evidence type="ECO:0000256" key="4">
    <source>
        <dbReference type="ARBA" id="ARBA00022833"/>
    </source>
</evidence>
<dbReference type="FunFam" id="2.10.110.10:FF:000069">
    <property type="entry name" value="Uncharacterized protein, isoform Z"/>
    <property type="match status" value="1"/>
</dbReference>
<dbReference type="FunFam" id="2.10.110.10:FF:000060">
    <property type="entry name" value="Uncharacterized protein, isoform Z"/>
    <property type="match status" value="1"/>
</dbReference>
<accession>V5HPX6</accession>
<dbReference type="PANTHER" id="PTHR24214:SF38">
    <property type="entry name" value="PDZ AND LIM DOMAIN PROTEIN ZASP-RELATED"/>
    <property type="match status" value="1"/>
</dbReference>
<feature type="compositionally biased region" description="Low complexity" evidence="7">
    <location>
        <begin position="396"/>
        <end position="413"/>
    </location>
</feature>
<keyword evidence="3 6" id="KW-0479">Metal-binding</keyword>
<reference evidence="10" key="1">
    <citation type="journal article" date="2015" name="Sci. Rep.">
        <title>Tissue- and time-dependent transcription in Ixodes ricinus salivary glands and midguts when blood feeding on the vertebrate host.</title>
        <authorList>
            <person name="Kotsyfakis M."/>
            <person name="Schwarz A."/>
            <person name="Erhart J."/>
            <person name="Ribeiro J.M."/>
        </authorList>
    </citation>
    <scope>NUCLEOTIDE SEQUENCE</scope>
    <source>
        <tissue evidence="10">Salivary gland and midgut</tissue>
    </source>
</reference>
<dbReference type="SUPFAM" id="SSF57716">
    <property type="entry name" value="Glucocorticoid receptor-like (DNA-binding domain)"/>
    <property type="match status" value="4"/>
</dbReference>
<evidence type="ECO:0000256" key="6">
    <source>
        <dbReference type="PROSITE-ProRule" id="PRU00125"/>
    </source>
</evidence>
<dbReference type="AlphaFoldDB" id="V5HPX6"/>
<sequence>VITVKLQRGEGTPWGFRLSGGKDFGFPLSVQRVNPGSLAEKGGLQVGDALLRIQGKSTDELRHKDAQDAIVRAGNYLELSVQRGASMTWKPKVTPVGAAPRPGPISNGEPAPVTKTSLAANKQPYKPIGTGHNTAAKPFGGTMAAVVHNQYNSPAPIYSMNNIADTLSKQTEVLTSGAVGINFMKGDKPLNKESAVYRMVLEEDKHPKGEQNGDLVSLSETRTQSLAFRKLVAALGDENGVNGDDDDDDEHVTDFGGASSPVPGGQVPAAVGSQSPAACQSPTPSPFVNLRHVEAPKTAPAPPPSSNTTVGGPNTCADCGRLIVGVFVRIKDRSLHAECFRCATCGTSLKNVGYFNVKDKLYCDIHAKQAARHIAPGSNLEPVPVPPGGHLPQNVPLAPLAPLTSASPAAPMSGVGQTPPPPLFSASPKFTSSTAPFTPSQAAPMHSPVPASGPGQAPVAAAQQPPPPPDSPGICYDSPVALGRSDYRPAAPYMPASAPKPTTPQGRKTPPAYGGLIPLHPVTAPPADAHRHVPAYTEYVLPYTNGHGNGHKDPDPEDILDCLSQGVGSRPAPKRGRGMLSQQVAIGGKIPICSNCGSPIRGPFVTAMGKNWCPDHFLCANASCRRSLQDIGFVEEQSKLYCEHCYESYMAPVCRKCGHRIKGDCLNALEQTWHPECFVCSYCKTAFGNSSFYLEDGMPYCEKDWNELFTTKCVGCGFPIEAGDRWVEALNNNYHSQCFKCTICHKNLEGQSFFAKGGRPFCKAHAR</sequence>
<comment type="subcellular location">
    <subcellularLocation>
        <location evidence="1">Cytoplasm</location>
    </subcellularLocation>
</comment>
<feature type="region of interest" description="Disordered" evidence="7">
    <location>
        <begin position="377"/>
        <end position="510"/>
    </location>
</feature>
<dbReference type="Gene3D" id="2.30.42.10">
    <property type="match status" value="1"/>
</dbReference>
<dbReference type="PROSITE" id="PS00478">
    <property type="entry name" value="LIM_DOMAIN_1"/>
    <property type="match status" value="1"/>
</dbReference>
<dbReference type="SMART" id="SM00735">
    <property type="entry name" value="ZM"/>
    <property type="match status" value="1"/>
</dbReference>
<dbReference type="Pfam" id="PF00595">
    <property type="entry name" value="PDZ"/>
    <property type="match status" value="1"/>
</dbReference>
<feature type="compositionally biased region" description="Low complexity" evidence="7">
    <location>
        <begin position="448"/>
        <end position="463"/>
    </location>
</feature>
<dbReference type="InterPro" id="IPR031847">
    <property type="entry name" value="PDLI1-4/Zasp-like_mid"/>
</dbReference>
<dbReference type="InterPro" id="IPR001781">
    <property type="entry name" value="Znf_LIM"/>
</dbReference>
<dbReference type="EMBL" id="GANP01004374">
    <property type="protein sequence ID" value="JAB80094.1"/>
    <property type="molecule type" value="mRNA"/>
</dbReference>
<dbReference type="FunFam" id="2.10.110.10:FF:000020">
    <property type="entry name" value="PDZ and LIM domain protein 5"/>
    <property type="match status" value="1"/>
</dbReference>
<dbReference type="InterPro" id="IPR001478">
    <property type="entry name" value="PDZ"/>
</dbReference>
<protein>
    <recommendedName>
        <fullName evidence="11">Adaptor protein enigma</fullName>
    </recommendedName>
</protein>
<dbReference type="Pfam" id="PF15936">
    <property type="entry name" value="DUF4749"/>
    <property type="match status" value="1"/>
</dbReference>
<feature type="domain" description="LIM zinc-binding" evidence="8">
    <location>
        <begin position="712"/>
        <end position="767"/>
    </location>
</feature>
<dbReference type="GO" id="GO:0031941">
    <property type="term" value="C:filamentous actin"/>
    <property type="evidence" value="ECO:0007669"/>
    <property type="project" value="TreeGrafter"/>
</dbReference>
<dbReference type="FunFam" id="2.10.110.10:FF:000073">
    <property type="entry name" value="Uncharacterized protein, isoform Z"/>
    <property type="match status" value="1"/>
</dbReference>
<feature type="domain" description="LIM zinc-binding" evidence="8">
    <location>
        <begin position="652"/>
        <end position="711"/>
    </location>
</feature>
<keyword evidence="2" id="KW-0963">Cytoplasm</keyword>
<evidence type="ECO:0000256" key="1">
    <source>
        <dbReference type="ARBA" id="ARBA00004496"/>
    </source>
</evidence>
<dbReference type="GO" id="GO:0030036">
    <property type="term" value="P:actin cytoskeleton organization"/>
    <property type="evidence" value="ECO:0007669"/>
    <property type="project" value="TreeGrafter"/>
</dbReference>
<dbReference type="GO" id="GO:0030018">
    <property type="term" value="C:Z disc"/>
    <property type="evidence" value="ECO:0007669"/>
    <property type="project" value="TreeGrafter"/>
</dbReference>
<evidence type="ECO:0008006" key="11">
    <source>
        <dbReference type="Google" id="ProtNLM"/>
    </source>
</evidence>
<dbReference type="SMART" id="SM00228">
    <property type="entry name" value="PDZ"/>
    <property type="match status" value="1"/>
</dbReference>
<dbReference type="CDD" id="cd09455">
    <property type="entry name" value="LIM1_Enigma_like_1"/>
    <property type="match status" value="1"/>
</dbReference>
<organism evidence="10">
    <name type="scientific">Ixodes ricinus</name>
    <name type="common">Common tick</name>
    <name type="synonym">Acarus ricinus</name>
    <dbReference type="NCBI Taxonomy" id="34613"/>
    <lineage>
        <taxon>Eukaryota</taxon>
        <taxon>Metazoa</taxon>
        <taxon>Ecdysozoa</taxon>
        <taxon>Arthropoda</taxon>
        <taxon>Chelicerata</taxon>
        <taxon>Arachnida</taxon>
        <taxon>Acari</taxon>
        <taxon>Parasitiformes</taxon>
        <taxon>Ixodida</taxon>
        <taxon>Ixodoidea</taxon>
        <taxon>Ixodidae</taxon>
        <taxon>Ixodinae</taxon>
        <taxon>Ixodes</taxon>
    </lineage>
</organism>
<dbReference type="GO" id="GO:0046872">
    <property type="term" value="F:metal ion binding"/>
    <property type="evidence" value="ECO:0007669"/>
    <property type="project" value="UniProtKB-KW"/>
</dbReference>
<name>V5HPX6_IXORI</name>
<evidence type="ECO:0000256" key="5">
    <source>
        <dbReference type="ARBA" id="ARBA00023038"/>
    </source>
</evidence>
<dbReference type="PROSITE" id="PS50106">
    <property type="entry name" value="PDZ"/>
    <property type="match status" value="1"/>
</dbReference>
<evidence type="ECO:0000256" key="3">
    <source>
        <dbReference type="ARBA" id="ARBA00022723"/>
    </source>
</evidence>
<feature type="domain" description="PDZ" evidence="9">
    <location>
        <begin position="3"/>
        <end position="85"/>
    </location>
</feature>
<dbReference type="PROSITE" id="PS50023">
    <property type="entry name" value="LIM_DOMAIN_2"/>
    <property type="match status" value="3"/>
</dbReference>
<feature type="non-terminal residue" evidence="10">
    <location>
        <position position="1"/>
    </location>
</feature>
<evidence type="ECO:0000256" key="2">
    <source>
        <dbReference type="ARBA" id="ARBA00022490"/>
    </source>
</evidence>
<dbReference type="CDD" id="cd09461">
    <property type="entry name" value="LIM3_Enigma_like_1"/>
    <property type="match status" value="1"/>
</dbReference>
<dbReference type="InterPro" id="IPR006643">
    <property type="entry name" value="Zasp-like_motif"/>
</dbReference>
<evidence type="ECO:0000313" key="10">
    <source>
        <dbReference type="EMBL" id="JAB80094.1"/>
    </source>
</evidence>
<dbReference type="GO" id="GO:0061061">
    <property type="term" value="P:muscle structure development"/>
    <property type="evidence" value="ECO:0007669"/>
    <property type="project" value="TreeGrafter"/>
</dbReference>
<dbReference type="GO" id="GO:0003779">
    <property type="term" value="F:actin binding"/>
    <property type="evidence" value="ECO:0007669"/>
    <property type="project" value="TreeGrafter"/>
</dbReference>
<dbReference type="InterPro" id="IPR036034">
    <property type="entry name" value="PDZ_sf"/>
</dbReference>
<evidence type="ECO:0000259" key="8">
    <source>
        <dbReference type="PROSITE" id="PS50023"/>
    </source>
</evidence>